<name>A0A9P4HCC3_9PLEO</name>
<dbReference type="CDD" id="cd00067">
    <property type="entry name" value="GAL4"/>
    <property type="match status" value="1"/>
</dbReference>
<protein>
    <recommendedName>
        <fullName evidence="3">Zn(2)-C6 fungal-type domain-containing protein</fullName>
    </recommendedName>
</protein>
<comment type="caution">
    <text evidence="4">The sequence shown here is derived from an EMBL/GenBank/DDBJ whole genome shotgun (WGS) entry which is preliminary data.</text>
</comment>
<dbReference type="PANTHER" id="PTHR47256:SF1">
    <property type="entry name" value="ZN(II)2CYS6 TRANSCRIPTION FACTOR (EUROFUNG)"/>
    <property type="match status" value="1"/>
</dbReference>
<sequence>MDSSPENPSESSRPLRILLPASSPREVTASPPKRHRISMACAACRSRKTKCDGDRPNCHECVSRDSECHYTETETALLKRKHEDLEELFSMFRNFPEQEANDLLARIRAGMEPSQLVEQVKHGSVLMQLSSSSSSGSRS</sequence>
<evidence type="ECO:0000256" key="2">
    <source>
        <dbReference type="SAM" id="MobiDB-lite"/>
    </source>
</evidence>
<dbReference type="SMART" id="SM00066">
    <property type="entry name" value="GAL4"/>
    <property type="match status" value="1"/>
</dbReference>
<dbReference type="PANTHER" id="PTHR47256">
    <property type="entry name" value="ZN(II)2CYS6 TRANSCRIPTION FACTOR (EUROFUNG)-RELATED"/>
    <property type="match status" value="1"/>
</dbReference>
<proteinExistence type="predicted"/>
<evidence type="ECO:0000256" key="1">
    <source>
        <dbReference type="ARBA" id="ARBA00023242"/>
    </source>
</evidence>
<gene>
    <name evidence="4" type="ORF">EK21DRAFT_87575</name>
</gene>
<dbReference type="InterPro" id="IPR001138">
    <property type="entry name" value="Zn2Cys6_DnaBD"/>
</dbReference>
<evidence type="ECO:0000259" key="3">
    <source>
        <dbReference type="PROSITE" id="PS50048"/>
    </source>
</evidence>
<dbReference type="InterPro" id="IPR036864">
    <property type="entry name" value="Zn2-C6_fun-type_DNA-bd_sf"/>
</dbReference>
<dbReference type="SUPFAM" id="SSF57701">
    <property type="entry name" value="Zn2/Cys6 DNA-binding domain"/>
    <property type="match status" value="1"/>
</dbReference>
<feature type="domain" description="Zn(2)-C6 fungal-type" evidence="3">
    <location>
        <begin position="40"/>
        <end position="70"/>
    </location>
</feature>
<dbReference type="Proteomes" id="UP000799777">
    <property type="component" value="Unassembled WGS sequence"/>
</dbReference>
<accession>A0A9P4HCC3</accession>
<dbReference type="OrthoDB" id="10261408at2759"/>
<dbReference type="InterPro" id="IPR053187">
    <property type="entry name" value="Notoamide_regulator"/>
</dbReference>
<dbReference type="GO" id="GO:0008270">
    <property type="term" value="F:zinc ion binding"/>
    <property type="evidence" value="ECO:0007669"/>
    <property type="project" value="InterPro"/>
</dbReference>
<feature type="region of interest" description="Disordered" evidence="2">
    <location>
        <begin position="1"/>
        <end position="34"/>
    </location>
</feature>
<dbReference type="Gene3D" id="4.10.240.10">
    <property type="entry name" value="Zn(2)-C6 fungal-type DNA-binding domain"/>
    <property type="match status" value="1"/>
</dbReference>
<evidence type="ECO:0000313" key="4">
    <source>
        <dbReference type="EMBL" id="KAF2031963.1"/>
    </source>
</evidence>
<evidence type="ECO:0000313" key="5">
    <source>
        <dbReference type="Proteomes" id="UP000799777"/>
    </source>
</evidence>
<reference evidence="4" key="1">
    <citation type="journal article" date="2020" name="Stud. Mycol.">
        <title>101 Dothideomycetes genomes: a test case for predicting lifestyles and emergence of pathogens.</title>
        <authorList>
            <person name="Haridas S."/>
            <person name="Albert R."/>
            <person name="Binder M."/>
            <person name="Bloem J."/>
            <person name="Labutti K."/>
            <person name="Salamov A."/>
            <person name="Andreopoulos B."/>
            <person name="Baker S."/>
            <person name="Barry K."/>
            <person name="Bills G."/>
            <person name="Bluhm B."/>
            <person name="Cannon C."/>
            <person name="Castanera R."/>
            <person name="Culley D."/>
            <person name="Daum C."/>
            <person name="Ezra D."/>
            <person name="Gonzalez J."/>
            <person name="Henrissat B."/>
            <person name="Kuo A."/>
            <person name="Liang C."/>
            <person name="Lipzen A."/>
            <person name="Lutzoni F."/>
            <person name="Magnuson J."/>
            <person name="Mondo S."/>
            <person name="Nolan M."/>
            <person name="Ohm R."/>
            <person name="Pangilinan J."/>
            <person name="Park H.-J."/>
            <person name="Ramirez L."/>
            <person name="Alfaro M."/>
            <person name="Sun H."/>
            <person name="Tritt A."/>
            <person name="Yoshinaga Y."/>
            <person name="Zwiers L.-H."/>
            <person name="Turgeon B."/>
            <person name="Goodwin S."/>
            <person name="Spatafora J."/>
            <person name="Crous P."/>
            <person name="Grigoriev I."/>
        </authorList>
    </citation>
    <scope>NUCLEOTIDE SEQUENCE</scope>
    <source>
        <strain evidence="4">CBS 110217</strain>
    </source>
</reference>
<dbReference type="AlphaFoldDB" id="A0A9P4HCC3"/>
<dbReference type="EMBL" id="ML978176">
    <property type="protein sequence ID" value="KAF2031963.1"/>
    <property type="molecule type" value="Genomic_DNA"/>
</dbReference>
<keyword evidence="1" id="KW-0539">Nucleus</keyword>
<feature type="compositionally biased region" description="Low complexity" evidence="2">
    <location>
        <begin position="1"/>
        <end position="12"/>
    </location>
</feature>
<dbReference type="GO" id="GO:0000981">
    <property type="term" value="F:DNA-binding transcription factor activity, RNA polymerase II-specific"/>
    <property type="evidence" value="ECO:0007669"/>
    <property type="project" value="InterPro"/>
</dbReference>
<dbReference type="PROSITE" id="PS00463">
    <property type="entry name" value="ZN2_CY6_FUNGAL_1"/>
    <property type="match status" value="1"/>
</dbReference>
<keyword evidence="5" id="KW-1185">Reference proteome</keyword>
<dbReference type="Pfam" id="PF00172">
    <property type="entry name" value="Zn_clus"/>
    <property type="match status" value="1"/>
</dbReference>
<dbReference type="PROSITE" id="PS50048">
    <property type="entry name" value="ZN2_CY6_FUNGAL_2"/>
    <property type="match status" value="1"/>
</dbReference>
<organism evidence="4 5">
    <name type="scientific">Setomelanomma holmii</name>
    <dbReference type="NCBI Taxonomy" id="210430"/>
    <lineage>
        <taxon>Eukaryota</taxon>
        <taxon>Fungi</taxon>
        <taxon>Dikarya</taxon>
        <taxon>Ascomycota</taxon>
        <taxon>Pezizomycotina</taxon>
        <taxon>Dothideomycetes</taxon>
        <taxon>Pleosporomycetidae</taxon>
        <taxon>Pleosporales</taxon>
        <taxon>Pleosporineae</taxon>
        <taxon>Phaeosphaeriaceae</taxon>
        <taxon>Setomelanomma</taxon>
    </lineage>
</organism>